<dbReference type="EMBL" id="JARJCN010000030">
    <property type="protein sequence ID" value="KAJ7086799.1"/>
    <property type="molecule type" value="Genomic_DNA"/>
</dbReference>
<dbReference type="GO" id="GO:0008270">
    <property type="term" value="F:zinc ion binding"/>
    <property type="evidence" value="ECO:0007669"/>
    <property type="project" value="UniProtKB-KW"/>
</dbReference>
<gene>
    <name evidence="6" type="ORF">B0H15DRAFT_950311</name>
</gene>
<sequence>MVMPLPLQPVLRYGVIAGEGTGAENTMPQQWTTRMCDLRDCENHTNLKECARCKTAMYCSKECQKADWAHHKPMCKLGSDFPPATDPETGGEPALQRHLRLWTARFNGSLVCATIVALELNKHPENIDKWGLLINLQPRPHNEAGSRFALVSAVVTPMPQLADLMSLQSLQAQGPNTGPGVMELHKQHRDALKKRSAGQEDYATVIVVARNAGPHTLPGGMSMEIRRVAFLLDLSCMTTSYHRFKPIQVHRKLVRSAQLNDSTLDWHLSLKTQVEHDMPNQTIVQ</sequence>
<evidence type="ECO:0000313" key="6">
    <source>
        <dbReference type="EMBL" id="KAJ7086799.1"/>
    </source>
</evidence>
<keyword evidence="7" id="KW-1185">Reference proteome</keyword>
<keyword evidence="3" id="KW-0862">Zinc</keyword>
<evidence type="ECO:0000259" key="5">
    <source>
        <dbReference type="PROSITE" id="PS50865"/>
    </source>
</evidence>
<proteinExistence type="predicted"/>
<name>A0AAD6U6Z6_9AGAR</name>
<dbReference type="InterPro" id="IPR002893">
    <property type="entry name" value="Znf_MYND"/>
</dbReference>
<comment type="caution">
    <text evidence="6">The sequence shown here is derived from an EMBL/GenBank/DDBJ whole genome shotgun (WGS) entry which is preliminary data.</text>
</comment>
<keyword evidence="1" id="KW-0479">Metal-binding</keyword>
<evidence type="ECO:0000256" key="4">
    <source>
        <dbReference type="PROSITE-ProRule" id="PRU00134"/>
    </source>
</evidence>
<reference evidence="6" key="1">
    <citation type="submission" date="2023-03" db="EMBL/GenBank/DDBJ databases">
        <title>Massive genome expansion in bonnet fungi (Mycena s.s.) driven by repeated elements and novel gene families across ecological guilds.</title>
        <authorList>
            <consortium name="Lawrence Berkeley National Laboratory"/>
            <person name="Harder C.B."/>
            <person name="Miyauchi S."/>
            <person name="Viragh M."/>
            <person name="Kuo A."/>
            <person name="Thoen E."/>
            <person name="Andreopoulos B."/>
            <person name="Lu D."/>
            <person name="Skrede I."/>
            <person name="Drula E."/>
            <person name="Henrissat B."/>
            <person name="Morin E."/>
            <person name="Kohler A."/>
            <person name="Barry K."/>
            <person name="LaButti K."/>
            <person name="Morin E."/>
            <person name="Salamov A."/>
            <person name="Lipzen A."/>
            <person name="Mereny Z."/>
            <person name="Hegedus B."/>
            <person name="Baldrian P."/>
            <person name="Stursova M."/>
            <person name="Weitz H."/>
            <person name="Taylor A."/>
            <person name="Grigoriev I.V."/>
            <person name="Nagy L.G."/>
            <person name="Martin F."/>
            <person name="Kauserud H."/>
        </authorList>
    </citation>
    <scope>NUCLEOTIDE SEQUENCE</scope>
    <source>
        <strain evidence="6">CBHHK173m</strain>
    </source>
</reference>
<evidence type="ECO:0000256" key="3">
    <source>
        <dbReference type="ARBA" id="ARBA00022833"/>
    </source>
</evidence>
<keyword evidence="2 4" id="KW-0863">Zinc-finger</keyword>
<evidence type="ECO:0000256" key="1">
    <source>
        <dbReference type="ARBA" id="ARBA00022723"/>
    </source>
</evidence>
<accession>A0AAD6U6Z6</accession>
<dbReference type="AlphaFoldDB" id="A0AAD6U6Z6"/>
<protein>
    <recommendedName>
        <fullName evidence="5">MYND-type domain-containing protein</fullName>
    </recommendedName>
</protein>
<evidence type="ECO:0000313" key="7">
    <source>
        <dbReference type="Proteomes" id="UP001222325"/>
    </source>
</evidence>
<evidence type="ECO:0000256" key="2">
    <source>
        <dbReference type="ARBA" id="ARBA00022771"/>
    </source>
</evidence>
<dbReference type="Gene3D" id="6.10.140.2220">
    <property type="match status" value="1"/>
</dbReference>
<dbReference type="SUPFAM" id="SSF144232">
    <property type="entry name" value="HIT/MYND zinc finger-like"/>
    <property type="match status" value="1"/>
</dbReference>
<organism evidence="6 7">
    <name type="scientific">Mycena belliarum</name>
    <dbReference type="NCBI Taxonomy" id="1033014"/>
    <lineage>
        <taxon>Eukaryota</taxon>
        <taxon>Fungi</taxon>
        <taxon>Dikarya</taxon>
        <taxon>Basidiomycota</taxon>
        <taxon>Agaricomycotina</taxon>
        <taxon>Agaricomycetes</taxon>
        <taxon>Agaricomycetidae</taxon>
        <taxon>Agaricales</taxon>
        <taxon>Marasmiineae</taxon>
        <taxon>Mycenaceae</taxon>
        <taxon>Mycena</taxon>
    </lineage>
</organism>
<dbReference type="Proteomes" id="UP001222325">
    <property type="component" value="Unassembled WGS sequence"/>
</dbReference>
<dbReference type="PROSITE" id="PS50865">
    <property type="entry name" value="ZF_MYND_2"/>
    <property type="match status" value="1"/>
</dbReference>
<feature type="domain" description="MYND-type" evidence="5">
    <location>
        <begin position="38"/>
        <end position="75"/>
    </location>
</feature>
<dbReference type="Pfam" id="PF01753">
    <property type="entry name" value="zf-MYND"/>
    <property type="match status" value="1"/>
</dbReference>